<dbReference type="Pfam" id="PF07070">
    <property type="entry name" value="Spo0M"/>
    <property type="match status" value="1"/>
</dbReference>
<geneLocation type="plasmid" evidence="1 2">
    <name>unnamed3</name>
</geneLocation>
<name>A0A8U0AB91_9EURY</name>
<organism evidence="1 2">
    <name type="scientific">Halocatena salina</name>
    <dbReference type="NCBI Taxonomy" id="2934340"/>
    <lineage>
        <taxon>Archaea</taxon>
        <taxon>Methanobacteriati</taxon>
        <taxon>Methanobacteriota</taxon>
        <taxon>Stenosarchaea group</taxon>
        <taxon>Halobacteria</taxon>
        <taxon>Halobacteriales</taxon>
        <taxon>Natronomonadaceae</taxon>
        <taxon>Halocatena</taxon>
    </lineage>
</organism>
<dbReference type="InterPro" id="IPR009776">
    <property type="entry name" value="Spore_0_M"/>
</dbReference>
<accession>A0A8U0AB91</accession>
<dbReference type="KEGG" id="haad:MW046_18450"/>
<dbReference type="RefSeq" id="WP_247995691.1">
    <property type="nucleotide sequence ID" value="NZ_CP096022.1"/>
</dbReference>
<gene>
    <name evidence="1" type="ORF">MW046_18450</name>
</gene>
<proteinExistence type="predicted"/>
<dbReference type="Proteomes" id="UP000831768">
    <property type="component" value="Plasmid unnamed3"/>
</dbReference>
<protein>
    <submittedName>
        <fullName evidence="1">Sporulation protein</fullName>
    </submittedName>
</protein>
<evidence type="ECO:0000313" key="2">
    <source>
        <dbReference type="Proteomes" id="UP000831768"/>
    </source>
</evidence>
<evidence type="ECO:0000313" key="1">
    <source>
        <dbReference type="EMBL" id="UPM45037.1"/>
    </source>
</evidence>
<dbReference type="PANTHER" id="PTHR40053">
    <property type="entry name" value="SPORULATION-CONTROL PROTEIN SPO0M"/>
    <property type="match status" value="1"/>
</dbReference>
<keyword evidence="2" id="KW-1185">Reference proteome</keyword>
<dbReference type="AlphaFoldDB" id="A0A8U0AB91"/>
<reference evidence="1" key="1">
    <citation type="submission" date="2022-04" db="EMBL/GenBank/DDBJ databases">
        <title>Halocatena sp. nov., isolated from a salt lake.</title>
        <authorList>
            <person name="Cui H.-L."/>
        </authorList>
    </citation>
    <scope>NUCLEOTIDE SEQUENCE</scope>
    <source>
        <strain evidence="1">AD-1</strain>
        <plasmid evidence="1">unnamed3</plasmid>
    </source>
</reference>
<sequence length="243" mass="27515">MKKVLASIGIGNATVDTVLPKNTVRPGETVDADVHITGGNVEQDVGTIRFELETRYRTDEGYQTGDIDRFTLAESLTIHPEQEEVRSTEIEIPYSTPVTVGGVDVWIETELDIDFAVDPEDRDYLDVRPTPRLQTVFDVLGDLGFSLQTAECEADPYGHYTDRRFIQEFEFRTTGRFRDSLDEIEIVAHPGPHELELFLEVDRRGGLLSEVTDLDERHDRMTVRSTDAETIHNDIVALIEKHV</sequence>
<dbReference type="EMBL" id="CP096022">
    <property type="protein sequence ID" value="UPM45037.1"/>
    <property type="molecule type" value="Genomic_DNA"/>
</dbReference>
<dbReference type="GeneID" id="71930071"/>
<dbReference type="PANTHER" id="PTHR40053:SF1">
    <property type="entry name" value="SPORULATION-CONTROL PROTEIN SPO0M"/>
    <property type="match status" value="1"/>
</dbReference>
<keyword evidence="1" id="KW-0614">Plasmid</keyword>